<sequence length="439" mass="44955">MVSLSRRRAALYARIPGGIDGRRMLWIALINKAGTGLWMGAAALYFTLVTGLSVAEVGVLMGVSGAVGIAGAPLAGHLADRFPVTRVIIGAQLQQAIALLALLTTDSFSLLLLYSAVSSLADRGANVLTKLYAARVAGPERTKYQAVQRSVSNAGWAIGGLAGALALAVGTTHAYQALLVGNVVSFLIAAVLTVRCAEPPSPSRVVADSADCPASAGSTAPVRPAVASSPWRDRPYLLFTATEAALFLDDAVLQVGMPLWIVHATDAPHGLAPLLMVLNCVLVVCCQIPLSRFGSTPDKARALLVPLAACFVVGCAAMTASVAGGTWLAVTALAVAAIAFTFAEILHAIASWELSIALAPDDAQGAYLGVHGLSSSAQRSGGPLLVTAVIAAGPFAWPLLGAGVIATVAAQSRLVRKRLLRPGGPAQARGALSKRGQRA</sequence>
<dbReference type="EMBL" id="BAAAUG010000022">
    <property type="protein sequence ID" value="GAA3090770.1"/>
    <property type="molecule type" value="Genomic_DNA"/>
</dbReference>
<keyword evidence="3" id="KW-1003">Cell membrane</keyword>
<keyword evidence="2" id="KW-0813">Transport</keyword>
<comment type="caution">
    <text evidence="8">The sequence shown here is derived from an EMBL/GenBank/DDBJ whole genome shotgun (WGS) entry which is preliminary data.</text>
</comment>
<protein>
    <recommendedName>
        <fullName evidence="10">MFS transporter</fullName>
    </recommendedName>
</protein>
<dbReference type="Gene3D" id="1.20.1250.20">
    <property type="entry name" value="MFS general substrate transporter like domains"/>
    <property type="match status" value="1"/>
</dbReference>
<evidence type="ECO:0000256" key="5">
    <source>
        <dbReference type="ARBA" id="ARBA00022989"/>
    </source>
</evidence>
<feature type="transmembrane region" description="Helical" evidence="7">
    <location>
        <begin position="52"/>
        <end position="75"/>
    </location>
</feature>
<gene>
    <name evidence="8" type="ORF">GCM10010449_13160</name>
</gene>
<keyword evidence="9" id="KW-1185">Reference proteome</keyword>
<dbReference type="PANTHER" id="PTHR23517:SF2">
    <property type="entry name" value="MULTIDRUG RESISTANCE PROTEIN MDTH"/>
    <property type="match status" value="1"/>
</dbReference>
<evidence type="ECO:0000313" key="8">
    <source>
        <dbReference type="EMBL" id="GAA3090770.1"/>
    </source>
</evidence>
<dbReference type="Proteomes" id="UP001501637">
    <property type="component" value="Unassembled WGS sequence"/>
</dbReference>
<comment type="subcellular location">
    <subcellularLocation>
        <location evidence="1">Cell membrane</location>
        <topology evidence="1">Multi-pass membrane protein</topology>
    </subcellularLocation>
</comment>
<evidence type="ECO:0000313" key="9">
    <source>
        <dbReference type="Proteomes" id="UP001501637"/>
    </source>
</evidence>
<feature type="transmembrane region" description="Helical" evidence="7">
    <location>
        <begin position="302"/>
        <end position="320"/>
    </location>
</feature>
<keyword evidence="4 7" id="KW-0812">Transmembrane</keyword>
<evidence type="ECO:0000256" key="7">
    <source>
        <dbReference type="SAM" id="Phobius"/>
    </source>
</evidence>
<feature type="transmembrane region" description="Helical" evidence="7">
    <location>
        <begin position="271"/>
        <end position="290"/>
    </location>
</feature>
<feature type="transmembrane region" description="Helical" evidence="7">
    <location>
        <begin position="384"/>
        <end position="410"/>
    </location>
</feature>
<evidence type="ECO:0008006" key="10">
    <source>
        <dbReference type="Google" id="ProtNLM"/>
    </source>
</evidence>
<proteinExistence type="predicted"/>
<name>A0ABP6M972_9ACTN</name>
<dbReference type="InterPro" id="IPR050171">
    <property type="entry name" value="MFS_Transporters"/>
</dbReference>
<feature type="transmembrane region" description="Helical" evidence="7">
    <location>
        <begin position="174"/>
        <end position="194"/>
    </location>
</feature>
<dbReference type="PANTHER" id="PTHR23517">
    <property type="entry name" value="RESISTANCE PROTEIN MDTM, PUTATIVE-RELATED-RELATED"/>
    <property type="match status" value="1"/>
</dbReference>
<reference evidence="9" key="1">
    <citation type="journal article" date="2019" name="Int. J. Syst. Evol. Microbiol.">
        <title>The Global Catalogue of Microorganisms (GCM) 10K type strain sequencing project: providing services to taxonomists for standard genome sequencing and annotation.</title>
        <authorList>
            <consortium name="The Broad Institute Genomics Platform"/>
            <consortium name="The Broad Institute Genome Sequencing Center for Infectious Disease"/>
            <person name="Wu L."/>
            <person name="Ma J."/>
        </authorList>
    </citation>
    <scope>NUCLEOTIDE SEQUENCE [LARGE SCALE GENOMIC DNA]</scope>
    <source>
        <strain evidence="9">JCM 9092</strain>
    </source>
</reference>
<evidence type="ECO:0000256" key="3">
    <source>
        <dbReference type="ARBA" id="ARBA00022475"/>
    </source>
</evidence>
<feature type="transmembrane region" description="Helical" evidence="7">
    <location>
        <begin position="24"/>
        <end position="46"/>
    </location>
</feature>
<dbReference type="Pfam" id="PF07690">
    <property type="entry name" value="MFS_1"/>
    <property type="match status" value="1"/>
</dbReference>
<organism evidence="8 9">
    <name type="scientific">Streptomyces rectiviolaceus</name>
    <dbReference type="NCBI Taxonomy" id="332591"/>
    <lineage>
        <taxon>Bacteria</taxon>
        <taxon>Bacillati</taxon>
        <taxon>Actinomycetota</taxon>
        <taxon>Actinomycetes</taxon>
        <taxon>Kitasatosporales</taxon>
        <taxon>Streptomycetaceae</taxon>
        <taxon>Streptomyces</taxon>
    </lineage>
</organism>
<keyword evidence="6 7" id="KW-0472">Membrane</keyword>
<dbReference type="SUPFAM" id="SSF103473">
    <property type="entry name" value="MFS general substrate transporter"/>
    <property type="match status" value="1"/>
</dbReference>
<evidence type="ECO:0000256" key="1">
    <source>
        <dbReference type="ARBA" id="ARBA00004651"/>
    </source>
</evidence>
<dbReference type="InterPro" id="IPR036259">
    <property type="entry name" value="MFS_trans_sf"/>
</dbReference>
<keyword evidence="5 7" id="KW-1133">Transmembrane helix</keyword>
<accession>A0ABP6M972</accession>
<evidence type="ECO:0000256" key="6">
    <source>
        <dbReference type="ARBA" id="ARBA00023136"/>
    </source>
</evidence>
<feature type="transmembrane region" description="Helical" evidence="7">
    <location>
        <begin position="327"/>
        <end position="350"/>
    </location>
</feature>
<evidence type="ECO:0000256" key="2">
    <source>
        <dbReference type="ARBA" id="ARBA00022448"/>
    </source>
</evidence>
<dbReference type="InterPro" id="IPR011701">
    <property type="entry name" value="MFS"/>
</dbReference>
<evidence type="ECO:0000256" key="4">
    <source>
        <dbReference type="ARBA" id="ARBA00022692"/>
    </source>
</evidence>